<feature type="region of interest" description="Disordered" evidence="1">
    <location>
        <begin position="1"/>
        <end position="25"/>
    </location>
</feature>
<dbReference type="EMBL" id="BJHX01000001">
    <property type="protein sequence ID" value="GDY67943.1"/>
    <property type="molecule type" value="Genomic_DNA"/>
</dbReference>
<dbReference type="Proteomes" id="UP000302139">
    <property type="component" value="Unassembled WGS sequence"/>
</dbReference>
<dbReference type="Pfam" id="PF13591">
    <property type="entry name" value="MerR_2"/>
    <property type="match status" value="1"/>
</dbReference>
<reference evidence="3 4" key="1">
    <citation type="submission" date="2019-04" db="EMBL/GenBank/DDBJ databases">
        <title>Draft genome sequences of Streptomyces avermitilis ATCC 31267.</title>
        <authorList>
            <person name="Komaki H."/>
            <person name="Tamura T."/>
            <person name="Hosoyama A."/>
        </authorList>
    </citation>
    <scope>NUCLEOTIDE SEQUENCE [LARGE SCALE GENOMIC DNA]</scope>
    <source>
        <strain evidence="3 4">ATCC 31267</strain>
    </source>
</reference>
<protein>
    <recommendedName>
        <fullName evidence="6">MerR family transcriptional regulator</fullName>
    </recommendedName>
</protein>
<evidence type="ECO:0000313" key="3">
    <source>
        <dbReference type="EMBL" id="GDY71726.1"/>
    </source>
</evidence>
<evidence type="ECO:0000313" key="5">
    <source>
        <dbReference type="Proteomes" id="UP000302139"/>
    </source>
</evidence>
<evidence type="ECO:0000313" key="2">
    <source>
        <dbReference type="EMBL" id="GDY67943.1"/>
    </source>
</evidence>
<dbReference type="AlphaFoldDB" id="A0A4D4M847"/>
<evidence type="ECO:0008006" key="6">
    <source>
        <dbReference type="Google" id="ProtNLM"/>
    </source>
</evidence>
<sequence>MTDDPRSAAAPGPRGDNRPTATPVRRGSLNIVVRTGTMAPVTRLSLDVVARRAGLHPALVRRFVALGLVDATRDSAGRLWFEPTAPATLARIQRLRAGLPLNYASLGLVMDLLDRISELEAALRRSNAGSRSDESWI</sequence>
<dbReference type="Proteomes" id="UP000299211">
    <property type="component" value="Unassembled WGS sequence"/>
</dbReference>
<evidence type="ECO:0000256" key="1">
    <source>
        <dbReference type="SAM" id="MobiDB-lite"/>
    </source>
</evidence>
<gene>
    <name evidence="2" type="ORF">SAV14893_073360</name>
    <name evidence="3" type="ORF">SAV31267_012110</name>
</gene>
<accession>A0A4D4M847</accession>
<evidence type="ECO:0000313" key="4">
    <source>
        <dbReference type="Proteomes" id="UP000299211"/>
    </source>
</evidence>
<proteinExistence type="predicted"/>
<dbReference type="Gene3D" id="1.10.1660.10">
    <property type="match status" value="1"/>
</dbReference>
<organism evidence="2 5">
    <name type="scientific">Streptomyces avermitilis</name>
    <dbReference type="NCBI Taxonomy" id="33903"/>
    <lineage>
        <taxon>Bacteria</taxon>
        <taxon>Bacillati</taxon>
        <taxon>Actinomycetota</taxon>
        <taxon>Actinomycetes</taxon>
        <taxon>Kitasatosporales</taxon>
        <taxon>Streptomycetaceae</taxon>
        <taxon>Streptomyces</taxon>
    </lineage>
</organism>
<dbReference type="RefSeq" id="WP_037649434.1">
    <property type="nucleotide sequence ID" value="NZ_BAABTN010000010.1"/>
</dbReference>
<dbReference type="EMBL" id="BJHY01000001">
    <property type="protein sequence ID" value="GDY71726.1"/>
    <property type="molecule type" value="Genomic_DNA"/>
</dbReference>
<comment type="caution">
    <text evidence="2">The sequence shown here is derived from an EMBL/GenBank/DDBJ whole genome shotgun (WGS) entry which is preliminary data.</text>
</comment>
<reference evidence="2 5" key="2">
    <citation type="submission" date="2019-04" db="EMBL/GenBank/DDBJ databases">
        <title>Draft genome sequences of Streptomyces avermitilis NBRC 14893.</title>
        <authorList>
            <person name="Komaki H."/>
            <person name="Tamura T."/>
            <person name="Hosoyama A."/>
        </authorList>
    </citation>
    <scope>NUCLEOTIDE SEQUENCE [LARGE SCALE GENOMIC DNA]</scope>
    <source>
        <strain evidence="2 5">NBRC 14893</strain>
    </source>
</reference>
<name>A0A4D4M847_STRAX</name>